<reference evidence="3 4" key="1">
    <citation type="journal article" date="2024" name="Int. J. Syst. Evol. Microbiol.">
        <title>Clostridium omnivorum sp. nov., isolated from anoxic soil under the treatment of reductive soil disinfestation.</title>
        <authorList>
            <person name="Ueki A."/>
            <person name="Tonouchi A."/>
            <person name="Kaku N."/>
            <person name="Honma S."/>
            <person name="Ueki K."/>
        </authorList>
    </citation>
    <scope>NUCLEOTIDE SEQUENCE [LARGE SCALE GENOMIC DNA]</scope>
    <source>
        <strain evidence="3 4">E14</strain>
    </source>
</reference>
<evidence type="ECO:0000313" key="3">
    <source>
        <dbReference type="EMBL" id="GLC31473.1"/>
    </source>
</evidence>
<sequence>MGNNKVQQEGGNKAQKKTKKKFSWKTLICFLAFEFVFTAVTGVLIVFYGPFQNVKRTIVGTAMQTYTHQYIAKAFLSEEKIKAILNTGSNVEAGNNTAEASSGSENQNLNEIKIQNKHDSKIERYDINGKKFDAYILEIKDPTRVKVGYTKKIGKEGQRTSQIAKENGAIAAINGGGFTDKSADGKLWAGTGAYPTGIVMSNGKTVYNDITDSNAAFSVMALTKSGYLLVGNHSINDLKKQGVVEALSFGPPLIINGKPQRNLEPGINPRTAIGQKQDGTIIMLAIDGRQGLKVGASLAEVQQIMLEHGAWNAINLDGGSSTTMYYDGDLINSPCDPLGERTVATAVYVEP</sequence>
<keyword evidence="1" id="KW-0812">Transmembrane</keyword>
<accession>A0ABQ5N892</accession>
<dbReference type="InterPro" id="IPR018711">
    <property type="entry name" value="NAGPA"/>
</dbReference>
<dbReference type="PANTHER" id="PTHR40446:SF2">
    <property type="entry name" value="N-ACETYLGLUCOSAMINE-1-PHOSPHODIESTER ALPHA-N-ACETYLGLUCOSAMINIDASE"/>
    <property type="match status" value="1"/>
</dbReference>
<dbReference type="PANTHER" id="PTHR40446">
    <property type="entry name" value="N-ACETYLGLUCOSAMINE-1-PHOSPHODIESTER ALPHA-N-ACETYLGLUCOSAMINIDASE"/>
    <property type="match status" value="1"/>
</dbReference>
<feature type="domain" description="Phosphodiester glycosidase" evidence="2">
    <location>
        <begin position="167"/>
        <end position="349"/>
    </location>
</feature>
<gene>
    <name evidence="3" type="ORF">bsdE14_28830</name>
</gene>
<dbReference type="Proteomes" id="UP001208567">
    <property type="component" value="Unassembled WGS sequence"/>
</dbReference>
<dbReference type="Pfam" id="PF09992">
    <property type="entry name" value="NAGPA"/>
    <property type="match status" value="1"/>
</dbReference>
<dbReference type="RefSeq" id="WP_264850778.1">
    <property type="nucleotide sequence ID" value="NZ_BRXR01000001.1"/>
</dbReference>
<name>A0ABQ5N892_9CLOT</name>
<proteinExistence type="predicted"/>
<keyword evidence="1" id="KW-1133">Transmembrane helix</keyword>
<protein>
    <recommendedName>
        <fullName evidence="2">Phosphodiester glycosidase domain-containing protein</fullName>
    </recommendedName>
</protein>
<feature type="transmembrane region" description="Helical" evidence="1">
    <location>
        <begin position="26"/>
        <end position="48"/>
    </location>
</feature>
<dbReference type="EMBL" id="BRXR01000001">
    <property type="protein sequence ID" value="GLC31473.1"/>
    <property type="molecule type" value="Genomic_DNA"/>
</dbReference>
<comment type="caution">
    <text evidence="3">The sequence shown here is derived from an EMBL/GenBank/DDBJ whole genome shotgun (WGS) entry which is preliminary data.</text>
</comment>
<evidence type="ECO:0000313" key="4">
    <source>
        <dbReference type="Proteomes" id="UP001208567"/>
    </source>
</evidence>
<evidence type="ECO:0000259" key="2">
    <source>
        <dbReference type="Pfam" id="PF09992"/>
    </source>
</evidence>
<evidence type="ECO:0000256" key="1">
    <source>
        <dbReference type="SAM" id="Phobius"/>
    </source>
</evidence>
<keyword evidence="4" id="KW-1185">Reference proteome</keyword>
<organism evidence="3 4">
    <name type="scientific">Clostridium omnivorum</name>
    <dbReference type="NCBI Taxonomy" id="1604902"/>
    <lineage>
        <taxon>Bacteria</taxon>
        <taxon>Bacillati</taxon>
        <taxon>Bacillota</taxon>
        <taxon>Clostridia</taxon>
        <taxon>Eubacteriales</taxon>
        <taxon>Clostridiaceae</taxon>
        <taxon>Clostridium</taxon>
    </lineage>
</organism>
<keyword evidence="1" id="KW-0472">Membrane</keyword>